<evidence type="ECO:0000256" key="6">
    <source>
        <dbReference type="HAMAP-Rule" id="MF_02064"/>
    </source>
</evidence>
<dbReference type="Gene3D" id="1.10.1740.10">
    <property type="match status" value="1"/>
</dbReference>
<dbReference type="NCBIfam" id="TIGR02937">
    <property type="entry name" value="sigma70-ECF"/>
    <property type="match status" value="1"/>
</dbReference>
<dbReference type="GO" id="GO:0003677">
    <property type="term" value="F:DNA binding"/>
    <property type="evidence" value="ECO:0007669"/>
    <property type="project" value="UniProtKB-UniRule"/>
</dbReference>
<dbReference type="GO" id="GO:0006352">
    <property type="term" value="P:DNA-templated transcription initiation"/>
    <property type="evidence" value="ECO:0007669"/>
    <property type="project" value="UniProtKB-UniRule"/>
</dbReference>
<keyword evidence="1 6" id="KW-0963">Cytoplasm</keyword>
<keyword evidence="4 6" id="KW-0238">DNA-binding</keyword>
<dbReference type="InterPro" id="IPR013325">
    <property type="entry name" value="RNA_pol_sigma_r2"/>
</dbReference>
<dbReference type="GO" id="GO:0005737">
    <property type="term" value="C:cytoplasm"/>
    <property type="evidence" value="ECO:0007669"/>
    <property type="project" value="UniProtKB-SubCell"/>
</dbReference>
<accession>A0A0P9CZ36</accession>
<sequence>MQGFFTRRKNAAAHAQLDALVERARTGDDEARSELLSAYTPFILRVASQTAKRFIHKEHDDEFSIAMTAMNEALDRFDPSKNASFLNFAETVIRRRLIDYFRSQQPNPSVAVWSEFDLQDEEDNVVNYAEIESAVSAHAKIVEQRDRRDEIVEFAKDLTRFGLEFSELVDLAPKHADARANAMAVAKLIAAEEQLREFVFRKNSLPLKELEERVTVSRKTLERQRKYIIAIVILLCGDYHYLQDYIQ</sequence>
<dbReference type="RefSeq" id="WP_054970628.1">
    <property type="nucleotide sequence ID" value="NZ_LJCO01000079.1"/>
</dbReference>
<keyword evidence="3 6" id="KW-0731">Sigma factor</keyword>
<dbReference type="PANTHER" id="PTHR30385:SF6">
    <property type="entry name" value="RNA POLYMERASE SIGMA FACTOR SIGI"/>
    <property type="match status" value="1"/>
</dbReference>
<keyword evidence="6" id="KW-0346">Stress response</keyword>
<dbReference type="PATRIC" id="fig|471514.4.peg.4584"/>
<evidence type="ECO:0000256" key="4">
    <source>
        <dbReference type="ARBA" id="ARBA00023125"/>
    </source>
</evidence>
<proteinExistence type="inferred from homology"/>
<reference evidence="8 9" key="1">
    <citation type="submission" date="2015-09" db="EMBL/GenBank/DDBJ databases">
        <title>Draft genome sequence of Alicyclobacillus ferrooxydans DSM 22381.</title>
        <authorList>
            <person name="Hemp J."/>
        </authorList>
    </citation>
    <scope>NUCLEOTIDE SEQUENCE [LARGE SCALE GENOMIC DNA]</scope>
    <source>
        <strain evidence="8 9">TC-34</strain>
    </source>
</reference>
<evidence type="ECO:0000256" key="5">
    <source>
        <dbReference type="ARBA" id="ARBA00023163"/>
    </source>
</evidence>
<evidence type="ECO:0000313" key="8">
    <source>
        <dbReference type="EMBL" id="KPV42270.1"/>
    </source>
</evidence>
<dbReference type="STRING" id="471514.AN477_18340"/>
<protein>
    <recommendedName>
        <fullName evidence="6">RNA polymerase sigma factor SigI</fullName>
    </recommendedName>
</protein>
<evidence type="ECO:0000259" key="7">
    <source>
        <dbReference type="Pfam" id="PF04542"/>
    </source>
</evidence>
<dbReference type="InterPro" id="IPR014244">
    <property type="entry name" value="RNA_pol_sigma-I"/>
</dbReference>
<gene>
    <name evidence="6" type="primary">sigI</name>
    <name evidence="8" type="ORF">AN477_18340</name>
</gene>
<evidence type="ECO:0000256" key="2">
    <source>
        <dbReference type="ARBA" id="ARBA00023015"/>
    </source>
</evidence>
<dbReference type="NCBIfam" id="NF006174">
    <property type="entry name" value="PRK08311.2-2"/>
    <property type="match status" value="1"/>
</dbReference>
<dbReference type="PANTHER" id="PTHR30385">
    <property type="entry name" value="SIGMA FACTOR F FLAGELLAR"/>
    <property type="match status" value="1"/>
</dbReference>
<comment type="subunit">
    <text evidence="6">Interacts with RsgI.</text>
</comment>
<feature type="domain" description="RNA polymerase sigma-70 region 2" evidence="7">
    <location>
        <begin position="36"/>
        <end position="105"/>
    </location>
</feature>
<dbReference type="PIRSF" id="PIRSF038953">
    <property type="entry name" value="SigI"/>
    <property type="match status" value="1"/>
</dbReference>
<organism evidence="8 9">
    <name type="scientific">Alicyclobacillus ferrooxydans</name>
    <dbReference type="NCBI Taxonomy" id="471514"/>
    <lineage>
        <taxon>Bacteria</taxon>
        <taxon>Bacillati</taxon>
        <taxon>Bacillota</taxon>
        <taxon>Bacilli</taxon>
        <taxon>Bacillales</taxon>
        <taxon>Alicyclobacillaceae</taxon>
        <taxon>Alicyclobacillus</taxon>
    </lineage>
</organism>
<dbReference type="EMBL" id="LJCO01000079">
    <property type="protein sequence ID" value="KPV42270.1"/>
    <property type="molecule type" value="Genomic_DNA"/>
</dbReference>
<evidence type="ECO:0000313" key="9">
    <source>
        <dbReference type="Proteomes" id="UP000050482"/>
    </source>
</evidence>
<comment type="subcellular location">
    <subcellularLocation>
        <location evidence="6">Cytoplasm</location>
    </subcellularLocation>
</comment>
<keyword evidence="5 6" id="KW-0804">Transcription</keyword>
<comment type="caution">
    <text evidence="8">The sequence shown here is derived from an EMBL/GenBank/DDBJ whole genome shotgun (WGS) entry which is preliminary data.</text>
</comment>
<dbReference type="NCBIfam" id="TIGR02895">
    <property type="entry name" value="spore_sigI"/>
    <property type="match status" value="1"/>
</dbReference>
<dbReference type="AlphaFoldDB" id="A0A0P9CZ36"/>
<evidence type="ECO:0000256" key="1">
    <source>
        <dbReference type="ARBA" id="ARBA00022490"/>
    </source>
</evidence>
<dbReference type="Proteomes" id="UP000050482">
    <property type="component" value="Unassembled WGS sequence"/>
</dbReference>
<dbReference type="HAMAP" id="MF_02064">
    <property type="entry name" value="Sigma70_SigI"/>
    <property type="match status" value="1"/>
</dbReference>
<keyword evidence="9" id="KW-1185">Reference proteome</keyword>
<feature type="DNA-binding region" description="H-T-H motif" evidence="6">
    <location>
        <begin position="207"/>
        <end position="226"/>
    </location>
</feature>
<dbReference type="GO" id="GO:0016987">
    <property type="term" value="F:sigma factor activity"/>
    <property type="evidence" value="ECO:0007669"/>
    <property type="project" value="UniProtKB-UniRule"/>
</dbReference>
<feature type="short sequence motif" description="Polymerase core binding" evidence="6">
    <location>
        <begin position="61"/>
        <end position="74"/>
    </location>
</feature>
<name>A0A0P9CZ36_9BACL</name>
<dbReference type="InterPro" id="IPR007627">
    <property type="entry name" value="RNA_pol_sigma70_r2"/>
</dbReference>
<comment type="activity regulation">
    <text evidence="6">Negatively regulated by the anti-sigma-I factor RsgI.</text>
</comment>
<dbReference type="OrthoDB" id="3190733at2"/>
<dbReference type="InterPro" id="IPR014284">
    <property type="entry name" value="RNA_pol_sigma-70_dom"/>
</dbReference>
<comment type="similarity">
    <text evidence="6">Belongs to the sigma-70 factor family. SigI subfamily.</text>
</comment>
<keyword evidence="2 6" id="KW-0805">Transcription regulation</keyword>
<dbReference type="SUPFAM" id="SSF88946">
    <property type="entry name" value="Sigma2 domain of RNA polymerase sigma factors"/>
    <property type="match status" value="1"/>
</dbReference>
<evidence type="ECO:0000256" key="3">
    <source>
        <dbReference type="ARBA" id="ARBA00023082"/>
    </source>
</evidence>
<comment type="function">
    <text evidence="6">Sigma factors are initiation factors that promote the attachment of RNA polymerase to specific initiation sites and are then released.</text>
</comment>
<dbReference type="Pfam" id="PF04542">
    <property type="entry name" value="Sigma70_r2"/>
    <property type="match status" value="1"/>
</dbReference>